<feature type="region of interest" description="Disordered" evidence="1">
    <location>
        <begin position="135"/>
        <end position="155"/>
    </location>
</feature>
<name>A0A4P8NQL5_9FUNG</name>
<proteinExistence type="predicted"/>
<accession>A0A4P8NQL5</accession>
<dbReference type="EMBL" id="MK292693">
    <property type="protein sequence ID" value="QCQ69091.1"/>
    <property type="molecule type" value="Genomic_DNA"/>
</dbReference>
<organism evidence="2">
    <name type="scientific">Powellomyces hirtus</name>
    <dbReference type="NCBI Taxonomy" id="109895"/>
    <lineage>
        <taxon>Eukaryota</taxon>
        <taxon>Fungi</taxon>
        <taxon>Fungi incertae sedis</taxon>
        <taxon>Chytridiomycota</taxon>
        <taxon>Chytridiomycota incertae sedis</taxon>
        <taxon>Chytridiomycetes</taxon>
        <taxon>Spizellomycetales</taxon>
        <taxon>Powellomycetaceae</taxon>
        <taxon>Powellomyces</taxon>
    </lineage>
</organism>
<keyword evidence="2" id="KW-0496">Mitochondrion</keyword>
<reference evidence="2" key="1">
    <citation type="journal article" date="2018" name="BMC Evol. Biol.">
        <title>The linear mitochondrial genome of the quarantine chytrid Synchytrium endobioticum; insights into the evolution and recent history of an obligate biotrophic plant pathogen.</title>
        <authorList>
            <person name="van de Vossenberg B.T.L.H."/>
            <person name="Brankovics B."/>
            <person name="Nguyen H.D.T."/>
            <person name="van Gent-Pelzer M.P.E."/>
            <person name="Smith D."/>
            <person name="Dadej K."/>
            <person name="Przetakiewicz J."/>
            <person name="Kreuze J.F."/>
            <person name="Boerma M."/>
            <person name="van Leeuwen G.C.M."/>
            <person name="Andre Levesque C."/>
            <person name="van der Lee T.A.J."/>
        </authorList>
    </citation>
    <scope>NUCLEOTIDE SEQUENCE</scope>
    <source>
        <strain evidence="2">CBS 809.83</strain>
    </source>
</reference>
<dbReference type="AlphaFoldDB" id="A0A4P8NQL5"/>
<gene>
    <name evidence="2" type="primary">orf155</name>
</gene>
<geneLocation type="mitochondrion" evidence="2"/>
<feature type="compositionally biased region" description="Basic residues" evidence="1">
    <location>
        <begin position="135"/>
        <end position="145"/>
    </location>
</feature>
<evidence type="ECO:0000256" key="1">
    <source>
        <dbReference type="SAM" id="MobiDB-lite"/>
    </source>
</evidence>
<evidence type="ECO:0000313" key="2">
    <source>
        <dbReference type="EMBL" id="QCQ69091.1"/>
    </source>
</evidence>
<protein>
    <submittedName>
        <fullName evidence="2">Uncharacterized protein</fullName>
    </submittedName>
</protein>
<sequence length="155" mass="17508">MIYIFIGSTGNQPSPTIHPLCKLTSGDPACARRAGSVDHQQFQGLDNQQETKAAIIENHAELARRAPQYVQLMRLHYISAPASLAVVWVCGPSPDCRRAHNLRNPNLAVRVPRTPLKQIYKNHSFHHGVIHFNHRRSPKSCHRPMRCTSTTPNHR</sequence>